<keyword evidence="3" id="KW-0805">Transcription regulation</keyword>
<dbReference type="PROSITE" id="PS50888">
    <property type="entry name" value="BHLH"/>
    <property type="match status" value="1"/>
</dbReference>
<dbReference type="SMART" id="SM00353">
    <property type="entry name" value="HLH"/>
    <property type="match status" value="1"/>
</dbReference>
<keyword evidence="9" id="KW-1185">Reference proteome</keyword>
<dbReference type="PANTHER" id="PTHR10985">
    <property type="entry name" value="BASIC HELIX-LOOP-HELIX TRANSCRIPTION FACTOR, HES-RELATED"/>
    <property type="match status" value="1"/>
</dbReference>
<accession>A0AAD7RNI5</accession>
<gene>
    <name evidence="8" type="ORF">AAFF_G00156820</name>
</gene>
<comment type="subcellular location">
    <subcellularLocation>
        <location evidence="1">Nucleus</location>
    </subcellularLocation>
</comment>
<keyword evidence="4" id="KW-0804">Transcription</keyword>
<feature type="compositionally biased region" description="Polar residues" evidence="6">
    <location>
        <begin position="196"/>
        <end position="206"/>
    </location>
</feature>
<organism evidence="8 9">
    <name type="scientific">Aldrovandia affinis</name>
    <dbReference type="NCBI Taxonomy" id="143900"/>
    <lineage>
        <taxon>Eukaryota</taxon>
        <taxon>Metazoa</taxon>
        <taxon>Chordata</taxon>
        <taxon>Craniata</taxon>
        <taxon>Vertebrata</taxon>
        <taxon>Euteleostomi</taxon>
        <taxon>Actinopterygii</taxon>
        <taxon>Neopterygii</taxon>
        <taxon>Teleostei</taxon>
        <taxon>Notacanthiformes</taxon>
        <taxon>Halosauridae</taxon>
        <taxon>Aldrovandia</taxon>
    </lineage>
</organism>
<dbReference type="AlphaFoldDB" id="A0AAD7RNI5"/>
<evidence type="ECO:0000256" key="3">
    <source>
        <dbReference type="ARBA" id="ARBA00023015"/>
    </source>
</evidence>
<dbReference type="Gene3D" id="4.10.280.10">
    <property type="entry name" value="Helix-loop-helix DNA-binding domain"/>
    <property type="match status" value="1"/>
</dbReference>
<comment type="caution">
    <text evidence="8">The sequence shown here is derived from an EMBL/GenBank/DDBJ whole genome shotgun (WGS) entry which is preliminary data.</text>
</comment>
<dbReference type="InterPro" id="IPR011598">
    <property type="entry name" value="bHLH_dom"/>
</dbReference>
<evidence type="ECO:0000256" key="5">
    <source>
        <dbReference type="ARBA" id="ARBA00023242"/>
    </source>
</evidence>
<dbReference type="GO" id="GO:0005634">
    <property type="term" value="C:nucleus"/>
    <property type="evidence" value="ECO:0007669"/>
    <property type="project" value="UniProtKB-SubCell"/>
</dbReference>
<evidence type="ECO:0000313" key="9">
    <source>
        <dbReference type="Proteomes" id="UP001221898"/>
    </source>
</evidence>
<feature type="domain" description="BHLH" evidence="7">
    <location>
        <begin position="15"/>
        <end position="72"/>
    </location>
</feature>
<evidence type="ECO:0000256" key="4">
    <source>
        <dbReference type="ARBA" id="ARBA00023163"/>
    </source>
</evidence>
<name>A0AAD7RNI5_9TELE</name>
<evidence type="ECO:0000256" key="2">
    <source>
        <dbReference type="ARBA" id="ARBA00022491"/>
    </source>
</evidence>
<evidence type="ECO:0000256" key="6">
    <source>
        <dbReference type="SAM" id="MobiDB-lite"/>
    </source>
</evidence>
<dbReference type="EMBL" id="JAINUG010000211">
    <property type="protein sequence ID" value="KAJ8387444.1"/>
    <property type="molecule type" value="Genomic_DNA"/>
</dbReference>
<proteinExistence type="predicted"/>
<dbReference type="InterPro" id="IPR050370">
    <property type="entry name" value="HES_HEY"/>
</dbReference>
<evidence type="ECO:0000259" key="7">
    <source>
        <dbReference type="PROSITE" id="PS50888"/>
    </source>
</evidence>
<dbReference type="Pfam" id="PF00010">
    <property type="entry name" value="HLH"/>
    <property type="match status" value="1"/>
</dbReference>
<feature type="region of interest" description="Disordered" evidence="6">
    <location>
        <begin position="190"/>
        <end position="212"/>
    </location>
</feature>
<evidence type="ECO:0000256" key="1">
    <source>
        <dbReference type="ARBA" id="ARBA00004123"/>
    </source>
</evidence>
<dbReference type="Proteomes" id="UP001221898">
    <property type="component" value="Unassembled WGS sequence"/>
</dbReference>
<dbReference type="GO" id="GO:0046983">
    <property type="term" value="F:protein dimerization activity"/>
    <property type="evidence" value="ECO:0007669"/>
    <property type="project" value="InterPro"/>
</dbReference>
<dbReference type="SUPFAM" id="SSF47459">
    <property type="entry name" value="HLH, helix-loop-helix DNA-binding domain"/>
    <property type="match status" value="1"/>
</dbReference>
<evidence type="ECO:0000313" key="8">
    <source>
        <dbReference type="EMBL" id="KAJ8387444.1"/>
    </source>
</evidence>
<sequence length="212" mass="24397">MKPIKATQIKELKKTRKLLKSEVERHRRVRMNRSLESLRVLLLKEPQHQGLSSRRVEKAEILEHTVLFLQKTGVMATHEGAEQQRFQDGFLACLQRAAQFLQVEDKGQQTERALTDTLSLHLLRPTTQETTSRLSTGPPQTLPKVLSVRSWKEGWSYRQQLCAAIRDHHSPHHRASLAHGDLNIPQCHHRNAPASLYSSPTTQSQAMWRPWS</sequence>
<keyword evidence="2" id="KW-0678">Repressor</keyword>
<keyword evidence="5" id="KW-0539">Nucleus</keyword>
<reference evidence="8" key="1">
    <citation type="journal article" date="2023" name="Science">
        <title>Genome structures resolve the early diversification of teleost fishes.</title>
        <authorList>
            <person name="Parey E."/>
            <person name="Louis A."/>
            <person name="Montfort J."/>
            <person name="Bouchez O."/>
            <person name="Roques C."/>
            <person name="Iampietro C."/>
            <person name="Lluch J."/>
            <person name="Castinel A."/>
            <person name="Donnadieu C."/>
            <person name="Desvignes T."/>
            <person name="Floi Bucao C."/>
            <person name="Jouanno E."/>
            <person name="Wen M."/>
            <person name="Mejri S."/>
            <person name="Dirks R."/>
            <person name="Jansen H."/>
            <person name="Henkel C."/>
            <person name="Chen W.J."/>
            <person name="Zahm M."/>
            <person name="Cabau C."/>
            <person name="Klopp C."/>
            <person name="Thompson A.W."/>
            <person name="Robinson-Rechavi M."/>
            <person name="Braasch I."/>
            <person name="Lecointre G."/>
            <person name="Bobe J."/>
            <person name="Postlethwait J.H."/>
            <person name="Berthelot C."/>
            <person name="Roest Crollius H."/>
            <person name="Guiguen Y."/>
        </authorList>
    </citation>
    <scope>NUCLEOTIDE SEQUENCE</scope>
    <source>
        <strain evidence="8">NC1722</strain>
    </source>
</reference>
<protein>
    <recommendedName>
        <fullName evidence="7">BHLH domain-containing protein</fullName>
    </recommendedName>
</protein>
<dbReference type="InterPro" id="IPR036638">
    <property type="entry name" value="HLH_DNA-bd_sf"/>
</dbReference>